<dbReference type="GO" id="GO:0048544">
    <property type="term" value="P:recognition of pollen"/>
    <property type="evidence" value="ECO:0007669"/>
    <property type="project" value="InterPro"/>
</dbReference>
<dbReference type="CDD" id="cd00028">
    <property type="entry name" value="B_lectin"/>
    <property type="match status" value="1"/>
</dbReference>
<evidence type="ECO:0000259" key="6">
    <source>
        <dbReference type="PROSITE" id="PS50927"/>
    </source>
</evidence>
<dbReference type="Pfam" id="PF01453">
    <property type="entry name" value="B_lectin"/>
    <property type="match status" value="1"/>
</dbReference>
<dbReference type="InterPro" id="IPR036426">
    <property type="entry name" value="Bulb-type_lectin_dom_sf"/>
</dbReference>
<proteinExistence type="predicted"/>
<gene>
    <name evidence="8" type="primary">LOC113699035</name>
</gene>
<evidence type="ECO:0000256" key="4">
    <source>
        <dbReference type="ARBA" id="ARBA00023180"/>
    </source>
</evidence>
<dbReference type="RefSeq" id="XP_027074873.1">
    <property type="nucleotide sequence ID" value="XM_027219072.2"/>
</dbReference>
<dbReference type="Proteomes" id="UP001652660">
    <property type="component" value="Chromosome 7c"/>
</dbReference>
<sequence length="452" mass="50707">MASFHCSFTRLAFLLFFIPTFSFIAQASVPDNETFQYVNEGEFGEYVVEYDADYRVLDVFNSPFQLCFYNTTPNAYTLALRMGTVRSESLMRWVWEANRGNPVRENATLIFGKDGNLVLADSDGRVAWQSGTANKGVVGFKLLPDGNMVLHDFKGNFIWQSFDTPTDTLLVGQALKLGGPTTLVSRASEKENINGPYSLVLDPKKFALYYQSENSPRPMLYYDLNTLLSVKGNLESVKFTSNPETDEAFAYEITFEYQIVNSSSGGNRILSRPKYNSTLTYLRLGIDGSLKAYTFYPNVDYGAWEETYTLFTRADGGECQLPSRCGNFGLCEDSQCVACPLASGLLGWSKGCDSPKLKSCSAKDFKYYKLEGVHHFLSTYTRGDGPIKEDDCAKKCTSDCKCLGYFYHLDTSRCWIAYELKTLTRVANSTHVGYIKAPIDLKQMQVFYSVGA</sequence>
<dbReference type="SUPFAM" id="SSF51110">
    <property type="entry name" value="alpha-D-mannose-specific plant lectins"/>
    <property type="match status" value="1"/>
</dbReference>
<organism evidence="7 8">
    <name type="scientific">Coffea arabica</name>
    <name type="common">Arabian coffee</name>
    <dbReference type="NCBI Taxonomy" id="13443"/>
    <lineage>
        <taxon>Eukaryota</taxon>
        <taxon>Viridiplantae</taxon>
        <taxon>Streptophyta</taxon>
        <taxon>Embryophyta</taxon>
        <taxon>Tracheophyta</taxon>
        <taxon>Spermatophyta</taxon>
        <taxon>Magnoliopsida</taxon>
        <taxon>eudicotyledons</taxon>
        <taxon>Gunneridae</taxon>
        <taxon>Pentapetalae</taxon>
        <taxon>asterids</taxon>
        <taxon>lamiids</taxon>
        <taxon>Gentianales</taxon>
        <taxon>Rubiaceae</taxon>
        <taxon>Ixoroideae</taxon>
        <taxon>Gardenieae complex</taxon>
        <taxon>Bertiereae - Coffeeae clade</taxon>
        <taxon>Coffeeae</taxon>
        <taxon>Coffea</taxon>
    </lineage>
</organism>
<dbReference type="GeneID" id="113699035"/>
<feature type="domain" description="Bulb-type lectin" evidence="6">
    <location>
        <begin position="45"/>
        <end position="163"/>
    </location>
</feature>
<evidence type="ECO:0000313" key="7">
    <source>
        <dbReference type="Proteomes" id="UP001652660"/>
    </source>
</evidence>
<dbReference type="SMART" id="SM00108">
    <property type="entry name" value="B_lectin"/>
    <property type="match status" value="1"/>
</dbReference>
<dbReference type="InterPro" id="IPR035446">
    <property type="entry name" value="SLSG/EP1"/>
</dbReference>
<dbReference type="GO" id="GO:0009505">
    <property type="term" value="C:plant-type cell wall"/>
    <property type="evidence" value="ECO:0007669"/>
    <property type="project" value="TreeGrafter"/>
</dbReference>
<name>A0A6P6T8X6_COFAR</name>
<dbReference type="PANTHER" id="PTHR32444">
    <property type="entry name" value="BULB-TYPE LECTIN DOMAIN-CONTAINING PROTEIN"/>
    <property type="match status" value="1"/>
</dbReference>
<dbReference type="InterPro" id="IPR000858">
    <property type="entry name" value="S_locus_glycoprot_dom"/>
</dbReference>
<dbReference type="PIRSF" id="PIRSF002686">
    <property type="entry name" value="SLG"/>
    <property type="match status" value="1"/>
</dbReference>
<dbReference type="Pfam" id="PF00954">
    <property type="entry name" value="S_locus_glycop"/>
    <property type="match status" value="1"/>
</dbReference>
<keyword evidence="4" id="KW-0325">Glycoprotein</keyword>
<protein>
    <submittedName>
        <fullName evidence="8">Epidermis-specific secreted glycoprotein EP1-like</fullName>
    </submittedName>
</protein>
<evidence type="ECO:0000256" key="5">
    <source>
        <dbReference type="SAM" id="SignalP"/>
    </source>
</evidence>
<dbReference type="CDD" id="cd01098">
    <property type="entry name" value="PAN_AP_plant"/>
    <property type="match status" value="1"/>
</dbReference>
<dbReference type="Gene3D" id="2.90.10.10">
    <property type="entry name" value="Bulb-type lectin domain"/>
    <property type="match status" value="1"/>
</dbReference>
<accession>A0A6P6T8X6</accession>
<evidence type="ECO:0000313" key="8">
    <source>
        <dbReference type="RefSeq" id="XP_027074873.1"/>
    </source>
</evidence>
<dbReference type="PANTHER" id="PTHR32444:SF10">
    <property type="entry name" value="CURCULIN-LIKE (MANNOSE-BINDING) LECTIN FAMILY PROTEIN-RELATED"/>
    <property type="match status" value="1"/>
</dbReference>
<reference evidence="8" key="2">
    <citation type="submission" date="2025-08" db="UniProtKB">
        <authorList>
            <consortium name="RefSeq"/>
        </authorList>
    </citation>
    <scope>IDENTIFICATION</scope>
    <source>
        <tissue evidence="8">Leaves</tissue>
    </source>
</reference>
<feature type="chain" id="PRO_5028124796" evidence="5">
    <location>
        <begin position="28"/>
        <end position="452"/>
    </location>
</feature>
<evidence type="ECO:0000256" key="3">
    <source>
        <dbReference type="ARBA" id="ARBA00023157"/>
    </source>
</evidence>
<dbReference type="AlphaFoldDB" id="A0A6P6T8X6"/>
<reference evidence="7" key="1">
    <citation type="journal article" date="2025" name="Foods">
        <title>Unveiling the Microbial Signatures of Arabica Coffee Cherries: Insights into Ripeness Specific Diversity, Functional Traits, and Implications for Quality and Safety.</title>
        <authorList>
            <consortium name="RefSeq"/>
            <person name="Tenea G.N."/>
            <person name="Cifuentes V."/>
            <person name="Reyes P."/>
            <person name="Cevallos-Vallejos M."/>
        </authorList>
    </citation>
    <scope>NUCLEOTIDE SEQUENCE [LARGE SCALE GENOMIC DNA]</scope>
</reference>
<evidence type="ECO:0000256" key="1">
    <source>
        <dbReference type="ARBA" id="ARBA00003061"/>
    </source>
</evidence>
<keyword evidence="3" id="KW-1015">Disulfide bond</keyword>
<keyword evidence="2 5" id="KW-0732">Signal</keyword>
<keyword evidence="7" id="KW-1185">Reference proteome</keyword>
<comment type="function">
    <text evidence="1">Involved in sporophytic self-incompatibility system (the inability of flowering plants to achieve self-fertilization).</text>
</comment>
<evidence type="ECO:0000256" key="2">
    <source>
        <dbReference type="ARBA" id="ARBA00022729"/>
    </source>
</evidence>
<dbReference type="InterPro" id="IPR001480">
    <property type="entry name" value="Bulb-type_lectin_dom"/>
</dbReference>
<dbReference type="PROSITE" id="PS50927">
    <property type="entry name" value="BULB_LECTIN"/>
    <property type="match status" value="1"/>
</dbReference>
<feature type="signal peptide" evidence="5">
    <location>
        <begin position="1"/>
        <end position="27"/>
    </location>
</feature>
<dbReference type="OrthoDB" id="1884773at2759"/>